<dbReference type="InterPro" id="IPR015943">
    <property type="entry name" value="WD40/YVTN_repeat-like_dom_sf"/>
</dbReference>
<reference evidence="6 7" key="1">
    <citation type="journal article" date="2007" name="Nature">
        <title>Genome of the marsupial Monodelphis domestica reveals innovation in non-coding sequences.</title>
        <authorList>
            <person name="Mikkelsen T.S."/>
            <person name="Wakefield M.J."/>
            <person name="Aken B."/>
            <person name="Amemiya C.T."/>
            <person name="Chang J.L."/>
            <person name="Duke S."/>
            <person name="Garber M."/>
            <person name="Gentles A.J."/>
            <person name="Goodstadt L."/>
            <person name="Heger A."/>
            <person name="Jurka J."/>
            <person name="Kamal M."/>
            <person name="Mauceli E."/>
            <person name="Searle S.M."/>
            <person name="Sharpe T."/>
            <person name="Baker M.L."/>
            <person name="Batzer M.A."/>
            <person name="Benos P.V."/>
            <person name="Belov K."/>
            <person name="Clamp M."/>
            <person name="Cook A."/>
            <person name="Cuff J."/>
            <person name="Das R."/>
            <person name="Davidow L."/>
            <person name="Deakin J.E."/>
            <person name="Fazzari M.J."/>
            <person name="Glass J.L."/>
            <person name="Grabherr M."/>
            <person name="Greally J.M."/>
            <person name="Gu W."/>
            <person name="Hore T.A."/>
            <person name="Huttley G.A."/>
            <person name="Kleber M."/>
            <person name="Jirtle R.L."/>
            <person name="Koina E."/>
            <person name="Lee J.T."/>
            <person name="Mahony S."/>
            <person name="Marra M.A."/>
            <person name="Miller R.D."/>
            <person name="Nicholls R.D."/>
            <person name="Oda M."/>
            <person name="Papenfuss A.T."/>
            <person name="Parra Z.E."/>
            <person name="Pollock D.D."/>
            <person name="Ray D.A."/>
            <person name="Schein J.E."/>
            <person name="Speed T.P."/>
            <person name="Thompson K."/>
            <person name="VandeBerg J.L."/>
            <person name="Wade C.M."/>
            <person name="Walker J.A."/>
            <person name="Waters P.D."/>
            <person name="Webber C."/>
            <person name="Weidman J.R."/>
            <person name="Xie X."/>
            <person name="Zody M.C."/>
            <person name="Baldwin J."/>
            <person name="Abdouelleil A."/>
            <person name="Abdulkadir J."/>
            <person name="Abebe A."/>
            <person name="Abera B."/>
            <person name="Abreu J."/>
            <person name="Acer S.C."/>
            <person name="Aftuck L."/>
            <person name="Alexander A."/>
            <person name="An P."/>
            <person name="Anderson E."/>
            <person name="Anderson S."/>
            <person name="Arachi H."/>
            <person name="Azer M."/>
            <person name="Bachantsang P."/>
            <person name="Barry A."/>
            <person name="Bayul T."/>
            <person name="Berlin A."/>
            <person name="Bessette D."/>
            <person name="Bloom T."/>
            <person name="Bloom T."/>
            <person name="Boguslavskiy L."/>
            <person name="Bonnet C."/>
            <person name="Boukhgalter B."/>
            <person name="Bourzgui I."/>
            <person name="Brown A."/>
            <person name="Cahill P."/>
            <person name="Channer S."/>
            <person name="Cheshatsang Y."/>
            <person name="Chuda L."/>
            <person name="Citroen M."/>
            <person name="Collymore A."/>
            <person name="Cooke P."/>
            <person name="Costello M."/>
            <person name="D'Aco K."/>
            <person name="Daza R."/>
            <person name="De Haan G."/>
            <person name="DeGray S."/>
            <person name="DeMaso C."/>
            <person name="Dhargay N."/>
            <person name="Dooley K."/>
            <person name="Dooley E."/>
            <person name="Doricent M."/>
            <person name="Dorje P."/>
            <person name="Dorjee K."/>
            <person name="Dupes A."/>
            <person name="Elong R."/>
            <person name="Falk J."/>
            <person name="Farina A."/>
            <person name="Faro S."/>
            <person name="Ferguson D."/>
            <person name="Fisher S."/>
            <person name="Foley C.D."/>
            <person name="Franke A."/>
            <person name="Friedrich D."/>
            <person name="Gadbois L."/>
            <person name="Gearin G."/>
            <person name="Gearin C.R."/>
            <person name="Giannoukos G."/>
            <person name="Goode T."/>
            <person name="Graham J."/>
            <person name="Grandbois E."/>
            <person name="Grewal S."/>
            <person name="Gyaltsen K."/>
            <person name="Hafez N."/>
            <person name="Hagos B."/>
            <person name="Hall J."/>
            <person name="Henson C."/>
            <person name="Hollinger A."/>
            <person name="Honan T."/>
            <person name="Huard M.D."/>
            <person name="Hughes L."/>
            <person name="Hurhula B."/>
            <person name="Husby M.E."/>
            <person name="Kamat A."/>
            <person name="Kanga B."/>
            <person name="Kashin S."/>
            <person name="Khazanovich D."/>
            <person name="Kisner P."/>
            <person name="Lance K."/>
            <person name="Lara M."/>
            <person name="Lee W."/>
            <person name="Lennon N."/>
            <person name="Letendre F."/>
            <person name="LeVine R."/>
            <person name="Lipovsky A."/>
            <person name="Liu X."/>
            <person name="Liu J."/>
            <person name="Liu S."/>
            <person name="Lokyitsang T."/>
            <person name="Lokyitsang Y."/>
            <person name="Lubonja R."/>
            <person name="Lui A."/>
            <person name="MacDonald P."/>
            <person name="Magnisalis V."/>
            <person name="Maru K."/>
            <person name="Matthews C."/>
            <person name="McCusker W."/>
            <person name="McDonough S."/>
            <person name="Mehta T."/>
            <person name="Meldrim J."/>
            <person name="Meneus L."/>
            <person name="Mihai O."/>
            <person name="Mihalev A."/>
            <person name="Mihova T."/>
            <person name="Mittelman R."/>
            <person name="Mlenga V."/>
            <person name="Montmayeur A."/>
            <person name="Mulrain L."/>
            <person name="Navidi A."/>
            <person name="Naylor J."/>
            <person name="Negash T."/>
            <person name="Nguyen T."/>
            <person name="Nguyen N."/>
            <person name="Nicol R."/>
            <person name="Norbu C."/>
            <person name="Norbu N."/>
            <person name="Novod N."/>
            <person name="O'Neill B."/>
            <person name="Osman S."/>
            <person name="Markiewicz E."/>
            <person name="Oyono O.L."/>
            <person name="Patti C."/>
            <person name="Phunkhang P."/>
            <person name="Pierre F."/>
            <person name="Priest M."/>
            <person name="Raghuraman S."/>
            <person name="Rege F."/>
            <person name="Reyes R."/>
            <person name="Rise C."/>
            <person name="Rogov P."/>
            <person name="Ross K."/>
            <person name="Ryan E."/>
            <person name="Settipalli S."/>
            <person name="Shea T."/>
            <person name="Sherpa N."/>
            <person name="Shi L."/>
            <person name="Shih D."/>
            <person name="Sparrow T."/>
            <person name="Spaulding J."/>
            <person name="Stalker J."/>
            <person name="Stange-Thomann N."/>
            <person name="Stavropoulos S."/>
            <person name="Stone C."/>
            <person name="Strader C."/>
            <person name="Tesfaye S."/>
            <person name="Thomson T."/>
            <person name="Thoulutsang Y."/>
            <person name="Thoulutsang D."/>
            <person name="Topham K."/>
            <person name="Topping I."/>
            <person name="Tsamla T."/>
            <person name="Vassiliev H."/>
            <person name="Vo A."/>
            <person name="Wangchuk T."/>
            <person name="Wangdi T."/>
            <person name="Weiand M."/>
            <person name="Wilkinson J."/>
            <person name="Wilson A."/>
            <person name="Yadav S."/>
            <person name="Young G."/>
            <person name="Yu Q."/>
            <person name="Zembek L."/>
            <person name="Zhong D."/>
            <person name="Zimmer A."/>
            <person name="Zwirko Z."/>
            <person name="Jaffe D.B."/>
            <person name="Alvarez P."/>
            <person name="Brockman W."/>
            <person name="Butler J."/>
            <person name="Chin C."/>
            <person name="Gnerre S."/>
            <person name="MacCallum I."/>
            <person name="Graves J.A."/>
            <person name="Ponting C.P."/>
            <person name="Breen M."/>
            <person name="Samollow P.B."/>
            <person name="Lander E.S."/>
            <person name="Lindblad-Toh K."/>
        </authorList>
    </citation>
    <scope>NUCLEOTIDE SEQUENCE [LARGE SCALE GENOMIC DNA]</scope>
</reference>
<dbReference type="SMART" id="SM00320">
    <property type="entry name" value="WD40"/>
    <property type="match status" value="6"/>
</dbReference>
<dbReference type="eggNOG" id="KOG0305">
    <property type="taxonomic scope" value="Eukaryota"/>
</dbReference>
<dbReference type="SUPFAM" id="SSF50978">
    <property type="entry name" value="WD40 repeat-like"/>
    <property type="match status" value="1"/>
</dbReference>
<dbReference type="InterPro" id="IPR056150">
    <property type="entry name" value="WD40_CDC20-Fz"/>
</dbReference>
<dbReference type="PROSITE" id="PS50294">
    <property type="entry name" value="WD_REPEATS_REGION"/>
    <property type="match status" value="2"/>
</dbReference>
<evidence type="ECO:0000313" key="7">
    <source>
        <dbReference type="Proteomes" id="UP000002280"/>
    </source>
</evidence>
<feature type="domain" description="CDC20/Fizzy WD40" evidence="5">
    <location>
        <begin position="226"/>
        <end position="516"/>
    </location>
</feature>
<dbReference type="InterPro" id="IPR036322">
    <property type="entry name" value="WD40_repeat_dom_sf"/>
</dbReference>
<dbReference type="PANTHER" id="PTHR19918">
    <property type="entry name" value="CELL DIVISION CYCLE 20 CDC20 FIZZY -RELATED"/>
    <property type="match status" value="1"/>
</dbReference>
<dbReference type="OrthoDB" id="10263272at2759"/>
<dbReference type="KEGG" id="mdo:100031800"/>
<feature type="repeat" description="WD" evidence="4">
    <location>
        <begin position="351"/>
        <end position="382"/>
    </location>
</feature>
<protein>
    <submittedName>
        <fullName evidence="6">Cell division cycle 20B</fullName>
    </submittedName>
</protein>
<evidence type="ECO:0000256" key="2">
    <source>
        <dbReference type="ARBA" id="ARBA00022574"/>
    </source>
</evidence>
<name>F6RB64_MONDO</name>
<dbReference type="GO" id="GO:1990757">
    <property type="term" value="F:ubiquitin ligase activator activity"/>
    <property type="evidence" value="ECO:0000318"/>
    <property type="project" value="GO_Central"/>
</dbReference>
<dbReference type="GeneTree" id="ENSGT00950000183104"/>
<dbReference type="FunCoup" id="F6RB64">
    <property type="interactions" value="4"/>
</dbReference>
<dbReference type="OMA" id="GTASVWK"/>
<dbReference type="PANTHER" id="PTHR19918:SF4">
    <property type="entry name" value="CELL DIVISION CYCLE PROTEIN 20 HOMOLOG B"/>
    <property type="match status" value="1"/>
</dbReference>
<dbReference type="GeneID" id="100031800"/>
<feature type="repeat" description="WD" evidence="4">
    <location>
        <begin position="269"/>
        <end position="310"/>
    </location>
</feature>
<keyword evidence="7" id="KW-1185">Reference proteome</keyword>
<accession>F6RB64</accession>
<reference evidence="6" key="3">
    <citation type="submission" date="2025-09" db="UniProtKB">
        <authorList>
            <consortium name="Ensembl"/>
        </authorList>
    </citation>
    <scope>IDENTIFICATION</scope>
</reference>
<dbReference type="GO" id="GO:0031145">
    <property type="term" value="P:anaphase-promoting complex-dependent catabolic process"/>
    <property type="evidence" value="ECO:0000318"/>
    <property type="project" value="GO_Central"/>
</dbReference>
<dbReference type="Pfam" id="PF24807">
    <property type="entry name" value="WD40_CDC20-Fz"/>
    <property type="match status" value="1"/>
</dbReference>
<dbReference type="Gene3D" id="2.130.10.10">
    <property type="entry name" value="YVTN repeat-like/Quinoprotein amine dehydrogenase"/>
    <property type="match status" value="1"/>
</dbReference>
<feature type="repeat" description="WD" evidence="4">
    <location>
        <begin position="485"/>
        <end position="519"/>
    </location>
</feature>
<evidence type="ECO:0000256" key="3">
    <source>
        <dbReference type="ARBA" id="ARBA00022737"/>
    </source>
</evidence>
<dbReference type="HOGENOM" id="CLU_014831_6_2_1"/>
<comment type="similarity">
    <text evidence="1">Belongs to the WD repeat CDC20/Fizzy family.</text>
</comment>
<dbReference type="GO" id="GO:0098536">
    <property type="term" value="C:deuterosome"/>
    <property type="evidence" value="ECO:0007669"/>
    <property type="project" value="Ensembl"/>
</dbReference>
<dbReference type="STRING" id="13616.ENSMODP00000024299"/>
<evidence type="ECO:0000259" key="5">
    <source>
        <dbReference type="Pfam" id="PF24807"/>
    </source>
</evidence>
<gene>
    <name evidence="6" type="primary">CDC20B</name>
</gene>
<dbReference type="AlphaFoldDB" id="F6RB64"/>
<organism evidence="6 7">
    <name type="scientific">Monodelphis domestica</name>
    <name type="common">Gray short-tailed opossum</name>
    <dbReference type="NCBI Taxonomy" id="13616"/>
    <lineage>
        <taxon>Eukaryota</taxon>
        <taxon>Metazoa</taxon>
        <taxon>Chordata</taxon>
        <taxon>Craniata</taxon>
        <taxon>Vertebrata</taxon>
        <taxon>Euteleostomi</taxon>
        <taxon>Mammalia</taxon>
        <taxon>Metatheria</taxon>
        <taxon>Didelphimorphia</taxon>
        <taxon>Didelphidae</taxon>
        <taxon>Monodelphis</taxon>
    </lineage>
</organism>
<reference evidence="6" key="2">
    <citation type="submission" date="2025-08" db="UniProtKB">
        <authorList>
            <consortium name="Ensembl"/>
        </authorList>
    </citation>
    <scope>IDENTIFICATION</scope>
</reference>
<dbReference type="Proteomes" id="UP000002280">
    <property type="component" value="Chromosome 3"/>
</dbReference>
<proteinExistence type="inferred from homology"/>
<dbReference type="GO" id="GO:0010997">
    <property type="term" value="F:anaphase-promoting complex binding"/>
    <property type="evidence" value="ECO:0000318"/>
    <property type="project" value="GO_Central"/>
</dbReference>
<dbReference type="InterPro" id="IPR001680">
    <property type="entry name" value="WD40_rpt"/>
</dbReference>
<dbReference type="CTD" id="166979"/>
<keyword evidence="2 4" id="KW-0853">WD repeat</keyword>
<dbReference type="GO" id="GO:0005680">
    <property type="term" value="C:anaphase-promoting complex"/>
    <property type="evidence" value="ECO:0000318"/>
    <property type="project" value="GO_Central"/>
</dbReference>
<dbReference type="PROSITE" id="PS50082">
    <property type="entry name" value="WD_REPEATS_2"/>
    <property type="match status" value="3"/>
</dbReference>
<dbReference type="InterPro" id="IPR033010">
    <property type="entry name" value="Cdc20/Fizzy"/>
</dbReference>
<dbReference type="GO" id="GO:0097742">
    <property type="term" value="P:de novo centriole assembly"/>
    <property type="evidence" value="ECO:0007669"/>
    <property type="project" value="Ensembl"/>
</dbReference>
<evidence type="ECO:0000256" key="1">
    <source>
        <dbReference type="ARBA" id="ARBA00006445"/>
    </source>
</evidence>
<dbReference type="InParanoid" id="F6RB64"/>
<dbReference type="Ensembl" id="ENSMODT00000024729.4">
    <property type="protein sequence ID" value="ENSMODP00000024299.3"/>
    <property type="gene ID" value="ENSMODG00000019478.4"/>
</dbReference>
<evidence type="ECO:0000256" key="4">
    <source>
        <dbReference type="PROSITE-ProRule" id="PRU00221"/>
    </source>
</evidence>
<evidence type="ECO:0000313" key="6">
    <source>
        <dbReference type="Ensembl" id="ENSMODP00000024299.3"/>
    </source>
</evidence>
<dbReference type="GO" id="GO:1905786">
    <property type="term" value="P:positive regulation of anaphase-promoting complex-dependent catabolic process"/>
    <property type="evidence" value="ECO:0000318"/>
    <property type="project" value="GO_Central"/>
</dbReference>
<dbReference type="Bgee" id="ENSMODG00000019478">
    <property type="expression patterns" value="Expressed in ovary and 6 other cell types or tissues"/>
</dbReference>
<sequence>MEWKLERFASRRVRTDEETWWENTMKLLAKGMKLNRNQVSKAWNPTSTSYSNFKSNIERRPTAEMPVFSSPIATRGQQASTEDGAAHSFEADHSLNLANASESVLERTQEEVTMIRGSSSHQFWKTPMIARLERNAAALSCWETLNIEQRSLQENVAQKHQKWLIPLPRVSEEAQNVPGKMQICERPKCLWKGCRDGIRRKESVHHQSLSDRKHLGLQPEVKIHLAGLRDDYYLNNLDWNSEDFLALALGSTVHIWNGESHEGMGSIDLNPCPNYISSVSWKKEGTCLAIGTSEGEVQLWDVVTKKRLRNMLGHISVVGSLSWNHCVLSSGSRLGHIYHYDIRVAQHHIGTLQHKRAVCALKWSPSGKLLSSGCMDGVLNIWPYDPGVAKSCQPLRVLLHSTAVKAINWCPWRSEVLAVGGGRKDGHLHIWDMNTGESIRTPCTNSQICSLIWLPKTKEIASGHGIPKHEVALWNYPLLTQSGGFFSHRGRVLHLALSSDQSKIFSVAADRTAYVWKCC</sequence>
<keyword evidence="3" id="KW-0677">Repeat</keyword>